<gene>
    <name evidence="1" type="ORF">FGK64_09110</name>
</gene>
<dbReference type="EMBL" id="VCPC01000002">
    <property type="protein sequence ID" value="TMV12944.1"/>
    <property type="molecule type" value="Genomic_DNA"/>
</dbReference>
<sequence>MLLQNTNYLRFAEPRSLHRLSPQWENRLTSNRELFRGACQDGNPVRCPQKSQSSPAACADGRLAGIHLSRIEYRIEFAAQIGRSFSVSVQICVS</sequence>
<proteinExistence type="predicted"/>
<evidence type="ECO:0000313" key="1">
    <source>
        <dbReference type="EMBL" id="TMV12944.1"/>
    </source>
</evidence>
<name>A0ABY2X997_9RHOB</name>
<comment type="caution">
    <text evidence="1">The sequence shown here is derived from an EMBL/GenBank/DDBJ whole genome shotgun (WGS) entry which is preliminary data.</text>
</comment>
<reference evidence="1 2" key="1">
    <citation type="submission" date="2019-05" db="EMBL/GenBank/DDBJ databases">
        <title>Marivita sp. nov. isolated from sea sediment.</title>
        <authorList>
            <person name="Kim W."/>
        </authorList>
    </citation>
    <scope>NUCLEOTIDE SEQUENCE [LARGE SCALE GENOMIC DNA]</scope>
    <source>
        <strain evidence="1 2">CAU 1492</strain>
    </source>
</reference>
<protein>
    <submittedName>
        <fullName evidence="1">Uncharacterized protein</fullName>
    </submittedName>
</protein>
<organism evidence="1 2">
    <name type="scientific">Arenibacterium halophilum</name>
    <dbReference type="NCBI Taxonomy" id="2583821"/>
    <lineage>
        <taxon>Bacteria</taxon>
        <taxon>Pseudomonadati</taxon>
        <taxon>Pseudomonadota</taxon>
        <taxon>Alphaproteobacteria</taxon>
        <taxon>Rhodobacterales</taxon>
        <taxon>Paracoccaceae</taxon>
        <taxon>Arenibacterium</taxon>
    </lineage>
</organism>
<keyword evidence="2" id="KW-1185">Reference proteome</keyword>
<accession>A0ABY2X997</accession>
<evidence type="ECO:0000313" key="2">
    <source>
        <dbReference type="Proteomes" id="UP001191082"/>
    </source>
</evidence>
<dbReference type="Proteomes" id="UP001191082">
    <property type="component" value="Unassembled WGS sequence"/>
</dbReference>